<name>A0A023DF31_9BACL</name>
<proteinExistence type="predicted"/>
<dbReference type="AlphaFoldDB" id="A0A023DF31"/>
<accession>A0A023DF31</accession>
<dbReference type="Proteomes" id="UP000023561">
    <property type="component" value="Unassembled WGS sequence"/>
</dbReference>
<evidence type="ECO:0000313" key="2">
    <source>
        <dbReference type="Proteomes" id="UP000023561"/>
    </source>
</evidence>
<keyword evidence="2" id="KW-1185">Reference proteome</keyword>
<sequence length="62" mass="7328">MIKSSFQFDEKVIVFISSRDSESPWKDLSKEELKRELTQYSAFSEVLLIHEETNETVTLKLF</sequence>
<protein>
    <submittedName>
        <fullName evidence="1">Uncharacterized protein</fullName>
    </submittedName>
</protein>
<evidence type="ECO:0000313" key="1">
    <source>
        <dbReference type="EMBL" id="GAJ39838.1"/>
    </source>
</evidence>
<reference evidence="1 2" key="1">
    <citation type="submission" date="2014-04" db="EMBL/GenBank/DDBJ databases">
        <title>Whole genome shotgun sequence of Geobacillus caldoxylosilyticus NBRC 107762.</title>
        <authorList>
            <person name="Hosoyama A."/>
            <person name="Hosoyama Y."/>
            <person name="Katano-Makiyama Y."/>
            <person name="Tsuchikane K."/>
            <person name="Ohji S."/>
            <person name="Ichikawa N."/>
            <person name="Yamazoe A."/>
            <person name="Fujita N."/>
        </authorList>
    </citation>
    <scope>NUCLEOTIDE SEQUENCE [LARGE SCALE GENOMIC DNA]</scope>
    <source>
        <strain evidence="1 2">NBRC 107762</strain>
    </source>
</reference>
<dbReference type="EMBL" id="BAWO01000029">
    <property type="protein sequence ID" value="GAJ39838.1"/>
    <property type="molecule type" value="Genomic_DNA"/>
</dbReference>
<comment type="caution">
    <text evidence="1">The sequence shown here is derived from an EMBL/GenBank/DDBJ whole genome shotgun (WGS) entry which is preliminary data.</text>
</comment>
<organism evidence="1 2">
    <name type="scientific">Parageobacillus caldoxylosilyticus NBRC 107762</name>
    <dbReference type="NCBI Taxonomy" id="1220594"/>
    <lineage>
        <taxon>Bacteria</taxon>
        <taxon>Bacillati</taxon>
        <taxon>Bacillota</taxon>
        <taxon>Bacilli</taxon>
        <taxon>Bacillales</taxon>
        <taxon>Anoxybacillaceae</taxon>
        <taxon>Saccharococcus</taxon>
    </lineage>
</organism>
<gene>
    <name evidence="1" type="ORF">GCA01S_029_00160</name>
</gene>